<dbReference type="Pfam" id="PF00171">
    <property type="entry name" value="Aldedh"/>
    <property type="match status" value="1"/>
</dbReference>
<evidence type="ECO:0000256" key="6">
    <source>
        <dbReference type="PROSITE-ProRule" id="PRU10007"/>
    </source>
</evidence>
<protein>
    <recommendedName>
        <fullName evidence="5">aldehyde dehydrogenase (NAD(+))</fullName>
        <ecNumber evidence="5">1.2.1.3</ecNumber>
    </recommendedName>
</protein>
<dbReference type="CDD" id="cd07130">
    <property type="entry name" value="ALDH_F7_AASADH"/>
    <property type="match status" value="1"/>
</dbReference>
<evidence type="ECO:0000313" key="9">
    <source>
        <dbReference type="EMBL" id="CAG8510447.1"/>
    </source>
</evidence>
<evidence type="ECO:0000256" key="7">
    <source>
        <dbReference type="RuleBase" id="RU003345"/>
    </source>
</evidence>
<dbReference type="EMBL" id="CAJVPI010000265">
    <property type="protein sequence ID" value="CAG8510447.1"/>
    <property type="molecule type" value="Genomic_DNA"/>
</dbReference>
<comment type="similarity">
    <text evidence="1 7">Belongs to the aldehyde dehydrogenase family.</text>
</comment>
<evidence type="ECO:0000313" key="10">
    <source>
        <dbReference type="Proteomes" id="UP000789739"/>
    </source>
</evidence>
<dbReference type="InterPro" id="IPR044638">
    <property type="entry name" value="ALDH7A1-like"/>
</dbReference>
<dbReference type="PROSITE" id="PS00687">
    <property type="entry name" value="ALDEHYDE_DEHYDR_GLU"/>
    <property type="match status" value="1"/>
</dbReference>
<sequence>MGFRLRYLSLASQPYLNTRIPVFPAYNLNLSLKTRKYSTTHKDLLAALDLGEENYGVYNGSWGGSGEVVESISPIDGTVLGRVRVGTTKDLAETMEKVEEAKHVWSQLPAPQRGEIVRQMRDALFAKREDLGKLVSLEMGKILPEGSGEVQEYIDMTDYAVGLSRMFSGKILPSERPGHFMAEQWNPLGIVGVITAFNFPVAVYGWNSAISLVCGNPVIWKGSPTTNLTSVAVTKLLSSVLSRNALPGSICSLVCGGADVGEAIAEDSRVNLVSFTGSTAVGRRVGQIVQERFGKCLLELGGNNAIIVMDDADQVLALRSVLFAAVGTAGQRCTTTRRLFLHEAIYDEFLEKLVKAYTQVKIGNPLEAGVLCGPLHTKAAVNAYRKGIKDVLDQNGEIIFGGQVLDDLKGNYVVPTLTRISHDAPVVQNEIFVPILHVFKFTELDDAIAMNNSVKQGLSSSLFTTKPENIFKWIGPAGADSGIVNINVPTNGAEIGGAFGGEKETGGGREAGSDSWKQYMRRATCTINYSGILPLAQGIKFE</sequence>
<dbReference type="Proteomes" id="UP000789739">
    <property type="component" value="Unassembled WGS sequence"/>
</dbReference>
<gene>
    <name evidence="9" type="ORF">PBRASI_LOCUS3083</name>
</gene>
<evidence type="ECO:0000256" key="4">
    <source>
        <dbReference type="ARBA" id="ARBA00023027"/>
    </source>
</evidence>
<feature type="active site" evidence="6">
    <location>
        <position position="299"/>
    </location>
</feature>
<dbReference type="InterPro" id="IPR016161">
    <property type="entry name" value="Ald_DH/histidinol_DH"/>
</dbReference>
<dbReference type="GO" id="GO:0004029">
    <property type="term" value="F:aldehyde dehydrogenase (NAD+) activity"/>
    <property type="evidence" value="ECO:0007669"/>
    <property type="project" value="UniProtKB-EC"/>
</dbReference>
<dbReference type="PANTHER" id="PTHR43521">
    <property type="entry name" value="ALPHA-AMINOADIPIC SEMIALDEHYDE DEHYDROGENASE"/>
    <property type="match status" value="1"/>
</dbReference>
<comment type="subunit">
    <text evidence="2">Homotetramer.</text>
</comment>
<reference evidence="9" key="1">
    <citation type="submission" date="2021-06" db="EMBL/GenBank/DDBJ databases">
        <authorList>
            <person name="Kallberg Y."/>
            <person name="Tangrot J."/>
            <person name="Rosling A."/>
        </authorList>
    </citation>
    <scope>NUCLEOTIDE SEQUENCE</scope>
    <source>
        <strain evidence="9">BR232B</strain>
    </source>
</reference>
<evidence type="ECO:0000256" key="1">
    <source>
        <dbReference type="ARBA" id="ARBA00009986"/>
    </source>
</evidence>
<dbReference type="AlphaFoldDB" id="A0A9N8ZW27"/>
<dbReference type="InterPro" id="IPR016163">
    <property type="entry name" value="Ald_DH_C"/>
</dbReference>
<keyword evidence="4" id="KW-0520">NAD</keyword>
<keyword evidence="10" id="KW-1185">Reference proteome</keyword>
<dbReference type="Gene3D" id="3.40.309.10">
    <property type="entry name" value="Aldehyde Dehydrogenase, Chain A, domain 2"/>
    <property type="match status" value="1"/>
</dbReference>
<evidence type="ECO:0000256" key="5">
    <source>
        <dbReference type="ARBA" id="ARBA00024226"/>
    </source>
</evidence>
<dbReference type="InterPro" id="IPR015590">
    <property type="entry name" value="Aldehyde_DH_dom"/>
</dbReference>
<comment type="caution">
    <text evidence="9">The sequence shown here is derived from an EMBL/GenBank/DDBJ whole genome shotgun (WGS) entry which is preliminary data.</text>
</comment>
<dbReference type="OrthoDB" id="310895at2759"/>
<dbReference type="InterPro" id="IPR029510">
    <property type="entry name" value="Ald_DH_CS_GLU"/>
</dbReference>
<feature type="domain" description="Aldehyde dehydrogenase" evidence="8">
    <location>
        <begin position="67"/>
        <end position="522"/>
    </location>
</feature>
<dbReference type="Gene3D" id="3.40.605.10">
    <property type="entry name" value="Aldehyde Dehydrogenase, Chain A, domain 1"/>
    <property type="match status" value="1"/>
</dbReference>
<name>A0A9N8ZW27_9GLOM</name>
<dbReference type="SUPFAM" id="SSF53720">
    <property type="entry name" value="ALDH-like"/>
    <property type="match status" value="1"/>
</dbReference>
<dbReference type="FunFam" id="3.40.309.10:FF:000018">
    <property type="entry name" value="Alpha-aminoadipic semialdehyde dehydrogenase"/>
    <property type="match status" value="1"/>
</dbReference>
<dbReference type="InterPro" id="IPR016162">
    <property type="entry name" value="Ald_DH_N"/>
</dbReference>
<dbReference type="PANTHER" id="PTHR43521:SF1">
    <property type="entry name" value="ALPHA-AMINOADIPIC SEMIALDEHYDE DEHYDROGENASE"/>
    <property type="match status" value="1"/>
</dbReference>
<accession>A0A9N8ZW27</accession>
<evidence type="ECO:0000256" key="2">
    <source>
        <dbReference type="ARBA" id="ARBA00011881"/>
    </source>
</evidence>
<proteinExistence type="inferred from homology"/>
<evidence type="ECO:0000259" key="8">
    <source>
        <dbReference type="Pfam" id="PF00171"/>
    </source>
</evidence>
<evidence type="ECO:0000256" key="3">
    <source>
        <dbReference type="ARBA" id="ARBA00023002"/>
    </source>
</evidence>
<dbReference type="EC" id="1.2.1.3" evidence="5"/>
<organism evidence="9 10">
    <name type="scientific">Paraglomus brasilianum</name>
    <dbReference type="NCBI Taxonomy" id="144538"/>
    <lineage>
        <taxon>Eukaryota</taxon>
        <taxon>Fungi</taxon>
        <taxon>Fungi incertae sedis</taxon>
        <taxon>Mucoromycota</taxon>
        <taxon>Glomeromycotina</taxon>
        <taxon>Glomeromycetes</taxon>
        <taxon>Paraglomerales</taxon>
        <taxon>Paraglomeraceae</taxon>
        <taxon>Paraglomus</taxon>
    </lineage>
</organism>
<keyword evidence="3 7" id="KW-0560">Oxidoreductase</keyword>